<accession>A0ABQ0GWK6</accession>
<proteinExistence type="predicted"/>
<organism evidence="1 2">
    <name type="scientific">Phyllobacterium phragmitis</name>
    <dbReference type="NCBI Taxonomy" id="2670329"/>
    <lineage>
        <taxon>Bacteria</taxon>
        <taxon>Pseudomonadati</taxon>
        <taxon>Pseudomonadota</taxon>
        <taxon>Alphaproteobacteria</taxon>
        <taxon>Hyphomicrobiales</taxon>
        <taxon>Phyllobacteriaceae</taxon>
        <taxon>Phyllobacterium</taxon>
    </lineage>
</organism>
<name>A0ABQ0GWK6_9HYPH</name>
<dbReference type="EMBL" id="BAAFZP010000001">
    <property type="protein sequence ID" value="GAB1581051.1"/>
    <property type="molecule type" value="Genomic_DNA"/>
</dbReference>
<dbReference type="Proteomes" id="UP001628091">
    <property type="component" value="Unassembled WGS sequence"/>
</dbReference>
<protein>
    <submittedName>
        <fullName evidence="1">Uncharacterized protein</fullName>
    </submittedName>
</protein>
<sequence>MVGLAAGAAGEPVAAQQAEHRAAMADLAVAPAPAWGKTAVVSQAPATAVAQRRRAEERATVVVVPALVARSSSRTADLLSSAAKAVFPADKLQVVQAAAVTLPAQVYRAWALARGFS</sequence>
<evidence type="ECO:0000313" key="2">
    <source>
        <dbReference type="Proteomes" id="UP001628091"/>
    </source>
</evidence>
<keyword evidence="2" id="KW-1185">Reference proteome</keyword>
<gene>
    <name evidence="1" type="ORF">PPNSA23_09940</name>
</gene>
<reference evidence="1 2" key="1">
    <citation type="submission" date="2024-10" db="EMBL/GenBank/DDBJ databases">
        <title>Isolation, draft genome sequencing and identification of Phyllobacterium sp. NSA23, isolated from leaf soil.</title>
        <authorList>
            <person name="Akita H."/>
        </authorList>
    </citation>
    <scope>NUCLEOTIDE SEQUENCE [LARGE SCALE GENOMIC DNA]</scope>
    <source>
        <strain evidence="1 2">NSA23</strain>
    </source>
</reference>
<evidence type="ECO:0000313" key="1">
    <source>
        <dbReference type="EMBL" id="GAB1581051.1"/>
    </source>
</evidence>
<comment type="caution">
    <text evidence="1">The sequence shown here is derived from an EMBL/GenBank/DDBJ whole genome shotgun (WGS) entry which is preliminary data.</text>
</comment>